<dbReference type="SUPFAM" id="SSF53850">
    <property type="entry name" value="Periplasmic binding protein-like II"/>
    <property type="match status" value="1"/>
</dbReference>
<accession>X1NBT7</accession>
<organism evidence="1">
    <name type="scientific">marine sediment metagenome</name>
    <dbReference type="NCBI Taxonomy" id="412755"/>
    <lineage>
        <taxon>unclassified sequences</taxon>
        <taxon>metagenomes</taxon>
        <taxon>ecological metagenomes</taxon>
    </lineage>
</organism>
<comment type="caution">
    <text evidence="1">The sequence shown here is derived from an EMBL/GenBank/DDBJ whole genome shotgun (WGS) entry which is preliminary data.</text>
</comment>
<dbReference type="Gene3D" id="3.40.190.10">
    <property type="entry name" value="Periplasmic binding protein-like II"/>
    <property type="match status" value="2"/>
</dbReference>
<feature type="non-terminal residue" evidence="1">
    <location>
        <position position="1"/>
    </location>
</feature>
<reference evidence="1" key="1">
    <citation type="journal article" date="2014" name="Front. Microbiol.">
        <title>High frequency of phylogenetically diverse reductive dehalogenase-homologous genes in deep subseafloor sedimentary metagenomes.</title>
        <authorList>
            <person name="Kawai M."/>
            <person name="Futagami T."/>
            <person name="Toyoda A."/>
            <person name="Takaki Y."/>
            <person name="Nishi S."/>
            <person name="Hori S."/>
            <person name="Arai W."/>
            <person name="Tsubouchi T."/>
            <person name="Morono Y."/>
            <person name="Uchiyama I."/>
            <person name="Ito T."/>
            <person name="Fujiyama A."/>
            <person name="Inagaki F."/>
            <person name="Takami H."/>
        </authorList>
    </citation>
    <scope>NUCLEOTIDE SEQUENCE</scope>
    <source>
        <strain evidence="1">Expedition CK06-06</strain>
    </source>
</reference>
<dbReference type="EMBL" id="BARV01015167">
    <property type="protein sequence ID" value="GAI27641.1"/>
    <property type="molecule type" value="Genomic_DNA"/>
</dbReference>
<dbReference type="AlphaFoldDB" id="X1NBT7"/>
<proteinExistence type="predicted"/>
<sequence>SLFTDPPEAYLHRQASFITGFFPEGVEAGTDYDFFPFPPIDPAYGTPVLGGADLIVMLNDTSEARELMKYLASPKPQEIWAGLGGFLTPNKGVSIDVYPDELTKKMADMVVKAEVFRFDASDLMPAAVGAGSFWTGTLDYVAGEDLDTTLEDIESSAVEAYE</sequence>
<evidence type="ECO:0000313" key="1">
    <source>
        <dbReference type="EMBL" id="GAI27641.1"/>
    </source>
</evidence>
<protein>
    <submittedName>
        <fullName evidence="1">Uncharacterized protein</fullName>
    </submittedName>
</protein>
<name>X1NBT7_9ZZZZ</name>
<gene>
    <name evidence="1" type="ORF">S06H3_26264</name>
</gene>